<dbReference type="PANTHER" id="PTHR30614:SF37">
    <property type="entry name" value="AMINO-ACID ABC TRANSPORTER PERMEASE PROTEIN YHDX-RELATED"/>
    <property type="match status" value="1"/>
</dbReference>
<feature type="domain" description="ABC transmembrane type-1" evidence="11">
    <location>
        <begin position="125"/>
        <end position="414"/>
    </location>
</feature>
<dbReference type="PROSITE" id="PS50928">
    <property type="entry name" value="ABC_TM1"/>
    <property type="match status" value="1"/>
</dbReference>
<evidence type="ECO:0000313" key="12">
    <source>
        <dbReference type="EMBL" id="MBB3918152.1"/>
    </source>
</evidence>
<keyword evidence="7 9" id="KW-1133">Transmembrane helix</keyword>
<keyword evidence="4" id="KW-1003">Cell membrane</keyword>
<evidence type="ECO:0000256" key="10">
    <source>
        <dbReference type="SAM" id="MobiDB-lite"/>
    </source>
</evidence>
<organism evidence="12 13">
    <name type="scientific">Rhizobium fabae</name>
    <dbReference type="NCBI Taxonomy" id="573179"/>
    <lineage>
        <taxon>Bacteria</taxon>
        <taxon>Pseudomonadati</taxon>
        <taxon>Pseudomonadota</taxon>
        <taxon>Alphaproteobacteria</taxon>
        <taxon>Hyphomicrobiales</taxon>
        <taxon>Rhizobiaceae</taxon>
        <taxon>Rhizobium/Agrobacterium group</taxon>
        <taxon>Rhizobium</taxon>
    </lineage>
</organism>
<comment type="caution">
    <text evidence="12">The sequence shown here is derived from an EMBL/GenBank/DDBJ whole genome shotgun (WGS) entry which is preliminary data.</text>
</comment>
<dbReference type="CDD" id="cd06261">
    <property type="entry name" value="TM_PBP2"/>
    <property type="match status" value="1"/>
</dbReference>
<dbReference type="NCBIfam" id="TIGR01726">
    <property type="entry name" value="HEQRo_perm_3TM"/>
    <property type="match status" value="1"/>
</dbReference>
<evidence type="ECO:0000256" key="4">
    <source>
        <dbReference type="ARBA" id="ARBA00022475"/>
    </source>
</evidence>
<evidence type="ECO:0000259" key="11">
    <source>
        <dbReference type="PROSITE" id="PS50928"/>
    </source>
</evidence>
<evidence type="ECO:0000313" key="13">
    <source>
        <dbReference type="Proteomes" id="UP000545490"/>
    </source>
</evidence>
<evidence type="ECO:0000256" key="5">
    <source>
        <dbReference type="ARBA" id="ARBA00022692"/>
    </source>
</evidence>
<sequence>MRSGTPAASSTRRPSVDKTGRPSRGARPPSCWEERMVDISQPAPVRSTFSVYDKKVRGIAYQTALAVSLMVIVAGVTTQTVSNMKQRGIPLTFDFWKQTAGFQISQTLIPYDTLSTYGQAFWVGVANTLLVSAFGIVLATIIGFLIGISRLSNNWIAAKVATSYVEVVRNIPLLLQLLFWYNAVLKPLPAPKASISIPGGIYLNNRGIIMPAVEFQAGAGWVGAAIFAAVAGAVAFGAYARTVQKRTGRQLPVLRVAIVVLIGLPLLASLAAGRPWTFSYPELKGFNFRGGQQIYPEFAALLIGLSVYTASFIAEIVRGGIQAVSKGQTEAAHALGLSHGKTLRLVIVPQALRIIIPPLTSQYLNLIKNSSLAVFIGYPDLVQVFAGSVLNQTGAAVQVMAITLAAYLVISLITSAAMNTFNQYFALVER</sequence>
<feature type="transmembrane region" description="Helical" evidence="9">
    <location>
        <begin position="59"/>
        <end position="77"/>
    </location>
</feature>
<evidence type="ECO:0000256" key="7">
    <source>
        <dbReference type="ARBA" id="ARBA00022989"/>
    </source>
</evidence>
<protein>
    <submittedName>
        <fullName evidence="12">General L-amino acid transport system permease protein</fullName>
    </submittedName>
</protein>
<dbReference type="Gene3D" id="1.10.3720.10">
    <property type="entry name" value="MetI-like"/>
    <property type="match status" value="2"/>
</dbReference>
<name>A0A7W6BFK4_9HYPH</name>
<evidence type="ECO:0000256" key="6">
    <source>
        <dbReference type="ARBA" id="ARBA00022970"/>
    </source>
</evidence>
<feature type="region of interest" description="Disordered" evidence="10">
    <location>
        <begin position="1"/>
        <end position="30"/>
    </location>
</feature>
<dbReference type="InterPro" id="IPR035906">
    <property type="entry name" value="MetI-like_sf"/>
</dbReference>
<dbReference type="InterPro" id="IPR043429">
    <property type="entry name" value="ArtM/GltK/GlnP/TcyL/YhdX-like"/>
</dbReference>
<dbReference type="AlphaFoldDB" id="A0A7W6BFK4"/>
<feature type="transmembrane region" description="Helical" evidence="9">
    <location>
        <begin position="252"/>
        <end position="274"/>
    </location>
</feature>
<dbReference type="Pfam" id="PF00528">
    <property type="entry name" value="BPD_transp_1"/>
    <property type="match status" value="1"/>
</dbReference>
<comment type="subcellular location">
    <subcellularLocation>
        <location evidence="1">Cell inner membrane</location>
        <topology evidence="1">Multi-pass membrane protein</topology>
    </subcellularLocation>
    <subcellularLocation>
        <location evidence="9">Cell membrane</location>
        <topology evidence="9">Multi-pass membrane protein</topology>
    </subcellularLocation>
</comment>
<evidence type="ECO:0000256" key="2">
    <source>
        <dbReference type="ARBA" id="ARBA00010072"/>
    </source>
</evidence>
<dbReference type="SUPFAM" id="SSF161098">
    <property type="entry name" value="MetI-like"/>
    <property type="match status" value="2"/>
</dbReference>
<reference evidence="12 13" key="1">
    <citation type="submission" date="2020-08" db="EMBL/GenBank/DDBJ databases">
        <title>Genomic Encyclopedia of Type Strains, Phase IV (KMG-IV): sequencing the most valuable type-strain genomes for metagenomic binning, comparative biology and taxonomic classification.</title>
        <authorList>
            <person name="Goeker M."/>
        </authorList>
    </citation>
    <scope>NUCLEOTIDE SEQUENCE [LARGE SCALE GENOMIC DNA]</scope>
    <source>
        <strain evidence="12 13">DSM 19331</strain>
    </source>
</reference>
<keyword evidence="8 9" id="KW-0472">Membrane</keyword>
<feature type="transmembrane region" description="Helical" evidence="9">
    <location>
        <begin position="160"/>
        <end position="181"/>
    </location>
</feature>
<keyword evidence="6" id="KW-0029">Amino-acid transport</keyword>
<evidence type="ECO:0000256" key="8">
    <source>
        <dbReference type="ARBA" id="ARBA00023136"/>
    </source>
</evidence>
<proteinExistence type="inferred from homology"/>
<accession>A0A7W6BFK4</accession>
<keyword evidence="5 9" id="KW-0812">Transmembrane</keyword>
<dbReference type="GO" id="GO:0022857">
    <property type="term" value="F:transmembrane transporter activity"/>
    <property type="evidence" value="ECO:0007669"/>
    <property type="project" value="InterPro"/>
</dbReference>
<dbReference type="PANTHER" id="PTHR30614">
    <property type="entry name" value="MEMBRANE COMPONENT OF AMINO ACID ABC TRANSPORTER"/>
    <property type="match status" value="1"/>
</dbReference>
<feature type="transmembrane region" description="Helical" evidence="9">
    <location>
        <begin position="294"/>
        <end position="317"/>
    </location>
</feature>
<dbReference type="EMBL" id="JACIDG010000017">
    <property type="protein sequence ID" value="MBB3918152.1"/>
    <property type="molecule type" value="Genomic_DNA"/>
</dbReference>
<dbReference type="InterPro" id="IPR010065">
    <property type="entry name" value="AA_ABC_transptr_permease_3TM"/>
</dbReference>
<evidence type="ECO:0000256" key="9">
    <source>
        <dbReference type="RuleBase" id="RU363032"/>
    </source>
</evidence>
<dbReference type="InterPro" id="IPR000515">
    <property type="entry name" value="MetI-like"/>
</dbReference>
<evidence type="ECO:0000256" key="3">
    <source>
        <dbReference type="ARBA" id="ARBA00022448"/>
    </source>
</evidence>
<feature type="transmembrane region" description="Helical" evidence="9">
    <location>
        <begin position="120"/>
        <end position="148"/>
    </location>
</feature>
<feature type="compositionally biased region" description="Polar residues" evidence="10">
    <location>
        <begin position="1"/>
        <end position="13"/>
    </location>
</feature>
<dbReference type="Proteomes" id="UP000545490">
    <property type="component" value="Unassembled WGS sequence"/>
</dbReference>
<gene>
    <name evidence="12" type="ORF">GGQ65_005487</name>
</gene>
<keyword evidence="3 9" id="KW-0813">Transport</keyword>
<evidence type="ECO:0000256" key="1">
    <source>
        <dbReference type="ARBA" id="ARBA00004429"/>
    </source>
</evidence>
<dbReference type="GO" id="GO:0043190">
    <property type="term" value="C:ATP-binding cassette (ABC) transporter complex"/>
    <property type="evidence" value="ECO:0007669"/>
    <property type="project" value="InterPro"/>
</dbReference>
<feature type="transmembrane region" description="Helical" evidence="9">
    <location>
        <begin position="219"/>
        <end position="240"/>
    </location>
</feature>
<feature type="transmembrane region" description="Helical" evidence="9">
    <location>
        <begin position="396"/>
        <end position="421"/>
    </location>
</feature>
<comment type="similarity">
    <text evidence="2">Belongs to the binding-protein-dependent transport system permease family. HisMQ subfamily.</text>
</comment>
<dbReference type="GO" id="GO:0006865">
    <property type="term" value="P:amino acid transport"/>
    <property type="evidence" value="ECO:0007669"/>
    <property type="project" value="UniProtKB-KW"/>
</dbReference>